<dbReference type="GeneID" id="66454415"/>
<dbReference type="Proteomes" id="UP001260956">
    <property type="component" value="Unassembled WGS sequence"/>
</dbReference>
<dbReference type="EMBL" id="QHGU01000042">
    <property type="protein sequence ID" value="PZM55456.1"/>
    <property type="molecule type" value="Genomic_DNA"/>
</dbReference>
<name>A0A133CIX6_ENTFC</name>
<dbReference type="EMBL" id="FKLM01000017">
    <property type="protein sequence ID" value="SAZ07480.1"/>
    <property type="molecule type" value="Genomic_DNA"/>
</dbReference>
<protein>
    <submittedName>
        <fullName evidence="2">Uncharacterized protein</fullName>
    </submittedName>
</protein>
<comment type="caution">
    <text evidence="2">The sequence shown here is derived from an EMBL/GenBank/DDBJ whole genome shotgun (WGS) entry which is preliminary data.</text>
</comment>
<organism evidence="2 10">
    <name type="scientific">Enterococcus faecium</name>
    <name type="common">Streptococcus faecium</name>
    <dbReference type="NCBI Taxonomy" id="1352"/>
    <lineage>
        <taxon>Bacteria</taxon>
        <taxon>Bacillati</taxon>
        <taxon>Bacillota</taxon>
        <taxon>Bacilli</taxon>
        <taxon>Lactobacillales</taxon>
        <taxon>Enterococcaceae</taxon>
        <taxon>Enterococcus</taxon>
    </lineage>
</organism>
<evidence type="ECO:0000313" key="8">
    <source>
        <dbReference type="Proteomes" id="UP000183509"/>
    </source>
</evidence>
<dbReference type="STRING" id="1352.AL014_06665"/>
<evidence type="ECO:0000313" key="2">
    <source>
        <dbReference type="EMBL" id="KAB7576189.1"/>
    </source>
</evidence>
<evidence type="ECO:0000256" key="1">
    <source>
        <dbReference type="SAM" id="Phobius"/>
    </source>
</evidence>
<evidence type="ECO:0000313" key="6">
    <source>
        <dbReference type="EMBL" id="SAZ07480.1"/>
    </source>
</evidence>
<dbReference type="EMBL" id="JARPTX010000015">
    <property type="protein sequence ID" value="MDT2369735.1"/>
    <property type="molecule type" value="Genomic_DNA"/>
</dbReference>
<dbReference type="Proteomes" id="UP000469871">
    <property type="component" value="Unassembled WGS sequence"/>
</dbReference>
<reference evidence="6 8" key="2">
    <citation type="submission" date="2016-04" db="EMBL/GenBank/DDBJ databases">
        <authorList>
            <person name="Millard A."/>
        </authorList>
    </citation>
    <scope>NUCLEOTIDE SEQUENCE [LARGE SCALE GENOMIC DNA]</scope>
    <source>
        <strain evidence="6">Isolate 22</strain>
    </source>
</reference>
<sequence length="133" mass="16201">MKKNELFRDWEFRYRYIYRKRRTKKSKQRFLSALVSDIYSMRTDVTVIAYDTLAYRSKNIYVGDIEKAEKVICTYYDTPVHALGSYFMFDWKDQRKKTIYSILLSFILLFSLGWWGMMIYNKNPHHVFDLLSV</sequence>
<dbReference type="PATRIC" id="fig|1352.1358.peg.1666"/>
<dbReference type="RefSeq" id="WP_002296650.1">
    <property type="nucleotide sequence ID" value="NZ_AP022341.1"/>
</dbReference>
<keyword evidence="1" id="KW-1133">Transmembrane helix</keyword>
<evidence type="ECO:0000313" key="4">
    <source>
        <dbReference type="EMBL" id="MDT2369735.1"/>
    </source>
</evidence>
<dbReference type="EMBL" id="WEFP01000001">
    <property type="protein sequence ID" value="KAB7576189.1"/>
    <property type="molecule type" value="Genomic_DNA"/>
</dbReference>
<feature type="transmembrane region" description="Helical" evidence="1">
    <location>
        <begin position="98"/>
        <end position="120"/>
    </location>
</feature>
<keyword evidence="1" id="KW-0812">Transmembrane</keyword>
<keyword evidence="1" id="KW-0472">Membrane</keyword>
<dbReference type="EMBL" id="LRHK01000001">
    <property type="protein sequence ID" value="KWX19136.1"/>
    <property type="molecule type" value="Genomic_DNA"/>
</dbReference>
<evidence type="ECO:0000313" key="7">
    <source>
        <dbReference type="Proteomes" id="UP000070452"/>
    </source>
</evidence>
<evidence type="ECO:0000313" key="3">
    <source>
        <dbReference type="EMBL" id="KWX19136.1"/>
    </source>
</evidence>
<dbReference type="Proteomes" id="UP000183509">
    <property type="component" value="Unassembled WGS sequence"/>
</dbReference>
<reference evidence="5 9" key="3">
    <citation type="submission" date="2018-05" db="EMBL/GenBank/DDBJ databases">
        <title>Vancomycin-resistant Enterococcus faecium strain from Chelyabinsk, Russia.</title>
        <authorList>
            <person name="Gostev V."/>
            <person name="Goncharov A."/>
            <person name="Kolodzhieva V."/>
            <person name="Suvorov A."/>
            <person name="Sidorenko S."/>
            <person name="Zueva L."/>
        </authorList>
    </citation>
    <scope>NUCLEOTIDE SEQUENCE [LARGE SCALE GENOMIC DNA]</scope>
    <source>
        <strain evidence="5 9">20</strain>
    </source>
</reference>
<dbReference type="AlphaFoldDB" id="A0A133CIX6"/>
<evidence type="ECO:0000313" key="10">
    <source>
        <dbReference type="Proteomes" id="UP000469871"/>
    </source>
</evidence>
<reference evidence="3 7" key="1">
    <citation type="submission" date="2016-01" db="EMBL/GenBank/DDBJ databases">
        <title>Molecular Mechanisms for transfer of large genomic segments between Enterococcus faecium strains.</title>
        <authorList>
            <person name="Garcia-Solache M.A."/>
            <person name="Lebreton F."/>
            <person name="Mclaughlin R.E."/>
            <person name="Whiteaker J.D."/>
            <person name="Gilmore M.S."/>
            <person name="Rice L.B."/>
        </authorList>
    </citation>
    <scope>NUCLEOTIDE SEQUENCE [LARGE SCALE GENOMIC DNA]</scope>
    <source>
        <strain evidence="3 7">D344RRF x C68</strain>
    </source>
</reference>
<reference evidence="4" key="5">
    <citation type="submission" date="2023-03" db="EMBL/GenBank/DDBJ databases">
        <authorList>
            <person name="Shen W."/>
            <person name="Cai J."/>
        </authorList>
    </citation>
    <scope>NUCLEOTIDE SEQUENCE</scope>
    <source>
        <strain evidence="4">B1010-2</strain>
    </source>
</reference>
<evidence type="ECO:0000313" key="9">
    <source>
        <dbReference type="Proteomes" id="UP000249070"/>
    </source>
</evidence>
<reference evidence="2 10" key="4">
    <citation type="submission" date="2019-10" db="EMBL/GenBank/DDBJ databases">
        <title>Evolutionary dynamics of vancomycin-resistant Enterococcus faecium during gastrointestinal tract colonization and bloodstream infection in immunocompromised pediatric patients.</title>
        <authorList>
            <person name="Chilambi G.S."/>
            <person name="Nordstrom H.R."/>
            <person name="Evans D.R."/>
            <person name="Ferrolino J."/>
            <person name="Hayden R.T."/>
            <person name="Maron G.M."/>
            <person name="Vo A.N."/>
            <person name="Gilmore M.S."/>
            <person name="Wolf J."/>
            <person name="Rosch J.W."/>
            <person name="Van Tyne D."/>
        </authorList>
    </citation>
    <scope>NUCLEOTIDE SEQUENCE [LARGE SCALE GENOMIC DNA]</scope>
    <source>
        <strain evidence="2 10">VRECG27</strain>
    </source>
</reference>
<evidence type="ECO:0000313" key="5">
    <source>
        <dbReference type="EMBL" id="PZM55456.1"/>
    </source>
</evidence>
<proteinExistence type="predicted"/>
<dbReference type="Proteomes" id="UP000249070">
    <property type="component" value="Unassembled WGS sequence"/>
</dbReference>
<dbReference type="Proteomes" id="UP000070452">
    <property type="component" value="Unassembled WGS sequence"/>
</dbReference>
<accession>A0A133CIX6</accession>
<gene>
    <name evidence="3" type="ORF">AWT83_11885</name>
    <name evidence="5" type="ORF">DKP91_09270</name>
    <name evidence="6" type="ORF">DTPHA_601326</name>
    <name evidence="2" type="ORF">GBM73_02150</name>
    <name evidence="4" type="ORF">P6Z85_06125</name>
</gene>